<evidence type="ECO:0000256" key="2">
    <source>
        <dbReference type="ARBA" id="ARBA00023015"/>
    </source>
</evidence>
<dbReference type="Gene3D" id="1.10.357.10">
    <property type="entry name" value="Tetracycline Repressor, domain 2"/>
    <property type="match status" value="1"/>
</dbReference>
<gene>
    <name evidence="7" type="ORF">GCM10009550_28000</name>
</gene>
<protein>
    <submittedName>
        <fullName evidence="7">TetR/AcrR family transcriptional regulator</fullName>
    </submittedName>
</protein>
<dbReference type="InterPro" id="IPR050109">
    <property type="entry name" value="HTH-type_TetR-like_transc_reg"/>
</dbReference>
<name>A0ABN1R037_9ACTN</name>
<keyword evidence="1" id="KW-0678">Repressor</keyword>
<evidence type="ECO:0000259" key="6">
    <source>
        <dbReference type="PROSITE" id="PS50977"/>
    </source>
</evidence>
<dbReference type="PROSITE" id="PS50977">
    <property type="entry name" value="HTH_TETR_2"/>
    <property type="match status" value="1"/>
</dbReference>
<proteinExistence type="predicted"/>
<dbReference type="InterPro" id="IPR036271">
    <property type="entry name" value="Tet_transcr_reg_TetR-rel_C_sf"/>
</dbReference>
<dbReference type="InterPro" id="IPR039538">
    <property type="entry name" value="BetI_C"/>
</dbReference>
<accession>A0ABN1R037</accession>
<feature type="DNA-binding region" description="H-T-H motif" evidence="5">
    <location>
        <begin position="38"/>
        <end position="57"/>
    </location>
</feature>
<evidence type="ECO:0000256" key="5">
    <source>
        <dbReference type="PROSITE-ProRule" id="PRU00335"/>
    </source>
</evidence>
<feature type="domain" description="HTH tetR-type" evidence="6">
    <location>
        <begin position="15"/>
        <end position="75"/>
    </location>
</feature>
<evidence type="ECO:0000256" key="4">
    <source>
        <dbReference type="ARBA" id="ARBA00023163"/>
    </source>
</evidence>
<keyword evidence="3 5" id="KW-0238">DNA-binding</keyword>
<dbReference type="RefSeq" id="WP_344240670.1">
    <property type="nucleotide sequence ID" value="NZ_BAAAHH010000009.1"/>
</dbReference>
<keyword evidence="4" id="KW-0804">Transcription</keyword>
<dbReference type="PANTHER" id="PTHR30055">
    <property type="entry name" value="HTH-TYPE TRANSCRIPTIONAL REGULATOR RUTR"/>
    <property type="match status" value="1"/>
</dbReference>
<dbReference type="InterPro" id="IPR001647">
    <property type="entry name" value="HTH_TetR"/>
</dbReference>
<dbReference type="PANTHER" id="PTHR30055:SF234">
    <property type="entry name" value="HTH-TYPE TRANSCRIPTIONAL REGULATOR BETI"/>
    <property type="match status" value="1"/>
</dbReference>
<evidence type="ECO:0000313" key="7">
    <source>
        <dbReference type="EMBL" id="GAA0949974.1"/>
    </source>
</evidence>
<sequence>MSDPRPYAALLAKGEHRKQLILAASQRLLTRNGWRTTTLGQIARAAGISPSGLLHHFRSKRHLLEAVLDARDAYDEARIDTSRDILEQLEHVADRIAKAPEMVGMYAVLRMENLDPGAPLHDRLTGRHRAAVATVAEGIRRGQRTGGYRTDLDPATKAEEIVAFLNGIETSWLIDPSTPVDEVFKEYIASLSRQLARPADGS</sequence>
<dbReference type="SUPFAM" id="SSF48498">
    <property type="entry name" value="Tetracyclin repressor-like, C-terminal domain"/>
    <property type="match status" value="1"/>
</dbReference>
<reference evidence="7 8" key="1">
    <citation type="journal article" date="2019" name="Int. J. Syst. Evol. Microbiol.">
        <title>The Global Catalogue of Microorganisms (GCM) 10K type strain sequencing project: providing services to taxonomists for standard genome sequencing and annotation.</title>
        <authorList>
            <consortium name="The Broad Institute Genomics Platform"/>
            <consortium name="The Broad Institute Genome Sequencing Center for Infectious Disease"/>
            <person name="Wu L."/>
            <person name="Ma J."/>
        </authorList>
    </citation>
    <scope>NUCLEOTIDE SEQUENCE [LARGE SCALE GENOMIC DNA]</scope>
    <source>
        <strain evidence="7 8">JCM 10696</strain>
    </source>
</reference>
<dbReference type="PRINTS" id="PR00455">
    <property type="entry name" value="HTHTETR"/>
</dbReference>
<dbReference type="InterPro" id="IPR009057">
    <property type="entry name" value="Homeodomain-like_sf"/>
</dbReference>
<organism evidence="7 8">
    <name type="scientific">Actinocorallia libanotica</name>
    <dbReference type="NCBI Taxonomy" id="46162"/>
    <lineage>
        <taxon>Bacteria</taxon>
        <taxon>Bacillati</taxon>
        <taxon>Actinomycetota</taxon>
        <taxon>Actinomycetes</taxon>
        <taxon>Streptosporangiales</taxon>
        <taxon>Thermomonosporaceae</taxon>
        <taxon>Actinocorallia</taxon>
    </lineage>
</organism>
<evidence type="ECO:0000313" key="8">
    <source>
        <dbReference type="Proteomes" id="UP001500665"/>
    </source>
</evidence>
<keyword evidence="8" id="KW-1185">Reference proteome</keyword>
<comment type="caution">
    <text evidence="7">The sequence shown here is derived from an EMBL/GenBank/DDBJ whole genome shotgun (WGS) entry which is preliminary data.</text>
</comment>
<keyword evidence="2" id="KW-0805">Transcription regulation</keyword>
<evidence type="ECO:0000256" key="1">
    <source>
        <dbReference type="ARBA" id="ARBA00022491"/>
    </source>
</evidence>
<evidence type="ECO:0000256" key="3">
    <source>
        <dbReference type="ARBA" id="ARBA00023125"/>
    </source>
</evidence>
<dbReference type="Proteomes" id="UP001500665">
    <property type="component" value="Unassembled WGS sequence"/>
</dbReference>
<dbReference type="EMBL" id="BAAAHH010000009">
    <property type="protein sequence ID" value="GAA0949974.1"/>
    <property type="molecule type" value="Genomic_DNA"/>
</dbReference>
<dbReference type="Pfam" id="PF00440">
    <property type="entry name" value="TetR_N"/>
    <property type="match status" value="1"/>
</dbReference>
<dbReference type="Pfam" id="PF13977">
    <property type="entry name" value="TetR_C_6"/>
    <property type="match status" value="1"/>
</dbReference>
<dbReference type="SUPFAM" id="SSF46689">
    <property type="entry name" value="Homeodomain-like"/>
    <property type="match status" value="1"/>
</dbReference>